<feature type="compositionally biased region" description="Basic and acidic residues" evidence="1">
    <location>
        <begin position="246"/>
        <end position="262"/>
    </location>
</feature>
<proteinExistence type="predicted"/>
<feature type="compositionally biased region" description="Low complexity" evidence="1">
    <location>
        <begin position="605"/>
        <end position="614"/>
    </location>
</feature>
<feature type="region of interest" description="Disordered" evidence="1">
    <location>
        <begin position="515"/>
        <end position="551"/>
    </location>
</feature>
<sequence length="700" mass="76882">MDPSSPQQPSPIFNFLKSSLPQSIMQGSTWGSPPTVLSPLPEERDVSPSRHSTIEEKRDMNSPRLLLKLRTPELEKAGTQKLESMAMDAEKHNPIPETVPTSSVTCSQISKPLHSNSPQKVPFNKSRTREPAKMSDSKIPTQVQPSTSSLRPQHSISPTKPKRASSAPPPLKRKRSQTPIPYWKQTVSALKEPGGRENEKRMQTVEIIDLVSDSDDEVVQNPMKKVCLERTESVASPKKVGGGSKSSERLRRDEEVKRREASGRVGSRVGDAENESRGALQKSKPAVEIPRLGVGSRTPKGGDIARTLISPTPDEELDLGESLRGKEKSNLVQTLLSPTPQQNPDASTQANSTLQSTALARPSETSSTTPEPTVTENPIIDNALSRASASLSICIKYPKNRQDETTTPQTPDTPKGRRTQEVPSSAERSRIQTPKLQLRAPDASDSQLATTIGALFGPKISSGLQSLNPVDQSLQETLMEQPVTLERSRKLKMPDPQVMKDFKARLESPVRNYAVRSEKVSPKPALKRERKAKTPLEEPRTLTGRARSQSVYDEFEHKNMTSGAQLGSADIGNDGNQQTSQNSAWASFSRPLVSFQESFMPSAMTSTSFSSSPSVRSNQDQEPPTFLKPLPDIVQISLGHHVFSIHQEILSSHCPVLAGICREDGERLKRVLEDMDVDVVGLLVQWSTVKYIVCLALPCL</sequence>
<dbReference type="InParanoid" id="A0A132BC06"/>
<feature type="region of interest" description="Disordered" evidence="1">
    <location>
        <begin position="564"/>
        <end position="583"/>
    </location>
</feature>
<dbReference type="GeneID" id="28830303"/>
<reference evidence="2 3" key="1">
    <citation type="submission" date="2015-10" db="EMBL/GenBank/DDBJ databases">
        <title>Full genome of DAOMC 229536 Phialocephala scopiformis, a fungal endophyte of spruce producing the potent anti-insectan compound rugulosin.</title>
        <authorList>
            <consortium name="DOE Joint Genome Institute"/>
            <person name="Walker A.K."/>
            <person name="Frasz S.L."/>
            <person name="Seifert K.A."/>
            <person name="Miller J.D."/>
            <person name="Mondo S.J."/>
            <person name="Labutti K."/>
            <person name="Lipzen A."/>
            <person name="Dockter R."/>
            <person name="Kennedy M."/>
            <person name="Grigoriev I.V."/>
            <person name="Spatafora J.W."/>
        </authorList>
    </citation>
    <scope>NUCLEOTIDE SEQUENCE [LARGE SCALE GENOMIC DNA]</scope>
    <source>
        <strain evidence="2 3">CBS 120377</strain>
    </source>
</reference>
<feature type="compositionally biased region" description="Basic and acidic residues" evidence="1">
    <location>
        <begin position="41"/>
        <end position="61"/>
    </location>
</feature>
<evidence type="ECO:0000256" key="1">
    <source>
        <dbReference type="SAM" id="MobiDB-lite"/>
    </source>
</evidence>
<dbReference type="KEGG" id="psco:LY89DRAFT_740327"/>
<accession>A0A132BC06</accession>
<dbReference type="RefSeq" id="XP_018064266.1">
    <property type="nucleotide sequence ID" value="XM_018220577.1"/>
</dbReference>
<feature type="region of interest" description="Disordered" evidence="1">
    <location>
        <begin position="227"/>
        <end position="380"/>
    </location>
</feature>
<feature type="compositionally biased region" description="Polar residues" evidence="1">
    <location>
        <begin position="23"/>
        <end position="32"/>
    </location>
</feature>
<dbReference type="AlphaFoldDB" id="A0A132BC06"/>
<feature type="region of interest" description="Disordered" evidence="1">
    <location>
        <begin position="396"/>
        <end position="444"/>
    </location>
</feature>
<feature type="compositionally biased region" description="Basic and acidic residues" evidence="1">
    <location>
        <begin position="127"/>
        <end position="136"/>
    </location>
</feature>
<keyword evidence="3" id="KW-1185">Reference proteome</keyword>
<feature type="compositionally biased region" description="Low complexity" evidence="1">
    <location>
        <begin position="362"/>
        <end position="376"/>
    </location>
</feature>
<feature type="region of interest" description="Disordered" evidence="1">
    <location>
        <begin position="23"/>
        <end position="73"/>
    </location>
</feature>
<name>A0A132BC06_MOLSC</name>
<feature type="compositionally biased region" description="Polar residues" evidence="1">
    <location>
        <begin position="138"/>
        <end position="158"/>
    </location>
</feature>
<feature type="compositionally biased region" description="Polar residues" evidence="1">
    <location>
        <begin position="99"/>
        <end position="119"/>
    </location>
</feature>
<dbReference type="EMBL" id="KQ947430">
    <property type="protein sequence ID" value="KUJ09911.1"/>
    <property type="molecule type" value="Genomic_DNA"/>
</dbReference>
<protein>
    <submittedName>
        <fullName evidence="2">Uncharacterized protein</fullName>
    </submittedName>
</protein>
<evidence type="ECO:0000313" key="3">
    <source>
        <dbReference type="Proteomes" id="UP000070700"/>
    </source>
</evidence>
<dbReference type="Proteomes" id="UP000070700">
    <property type="component" value="Unassembled WGS sequence"/>
</dbReference>
<feature type="compositionally biased region" description="Polar residues" evidence="1">
    <location>
        <begin position="330"/>
        <end position="358"/>
    </location>
</feature>
<evidence type="ECO:0000313" key="2">
    <source>
        <dbReference type="EMBL" id="KUJ09911.1"/>
    </source>
</evidence>
<dbReference type="OrthoDB" id="194443at2759"/>
<feature type="region of interest" description="Disordered" evidence="1">
    <location>
        <begin position="605"/>
        <end position="626"/>
    </location>
</feature>
<gene>
    <name evidence="2" type="ORF">LY89DRAFT_740327</name>
</gene>
<feature type="compositionally biased region" description="Polar residues" evidence="1">
    <location>
        <begin position="574"/>
        <end position="583"/>
    </location>
</feature>
<organism evidence="2 3">
    <name type="scientific">Mollisia scopiformis</name>
    <name type="common">Conifer needle endophyte fungus</name>
    <name type="synonym">Phialocephala scopiformis</name>
    <dbReference type="NCBI Taxonomy" id="149040"/>
    <lineage>
        <taxon>Eukaryota</taxon>
        <taxon>Fungi</taxon>
        <taxon>Dikarya</taxon>
        <taxon>Ascomycota</taxon>
        <taxon>Pezizomycotina</taxon>
        <taxon>Leotiomycetes</taxon>
        <taxon>Helotiales</taxon>
        <taxon>Mollisiaceae</taxon>
        <taxon>Mollisia</taxon>
    </lineage>
</organism>
<feature type="region of interest" description="Disordered" evidence="1">
    <location>
        <begin position="86"/>
        <end position="201"/>
    </location>
</feature>